<dbReference type="InterPro" id="IPR054722">
    <property type="entry name" value="PolX-like_BBD"/>
</dbReference>
<protein>
    <recommendedName>
        <fullName evidence="2">CCHC-type domain-containing protein</fullName>
    </recommendedName>
</protein>
<organism evidence="3 4">
    <name type="scientific">Allomyces macrogynus (strain ATCC 38327)</name>
    <name type="common">Allomyces javanicus var. macrogynus</name>
    <dbReference type="NCBI Taxonomy" id="578462"/>
    <lineage>
        <taxon>Eukaryota</taxon>
        <taxon>Fungi</taxon>
        <taxon>Fungi incertae sedis</taxon>
        <taxon>Blastocladiomycota</taxon>
        <taxon>Blastocladiomycetes</taxon>
        <taxon>Blastocladiales</taxon>
        <taxon>Blastocladiaceae</taxon>
        <taxon>Allomyces</taxon>
    </lineage>
</organism>
<dbReference type="VEuPathDB" id="FungiDB:AMAG_20753"/>
<dbReference type="OrthoDB" id="116316at2759"/>
<name>A0A0L0TET9_ALLM3</name>
<feature type="domain" description="CCHC-type" evidence="2">
    <location>
        <begin position="287"/>
        <end position="302"/>
    </location>
</feature>
<dbReference type="eggNOG" id="KOG0017">
    <property type="taxonomic scope" value="Eukaryota"/>
</dbReference>
<dbReference type="AlphaFoldDB" id="A0A0L0TET9"/>
<sequence>MTVTMTSSVSVKTPISGQPATIEMLKADGSNWPTFADRFLGFLTADQLEDLLELKSFKVLVDADFEVVSLQQQEEMTDVQFKKLIELDSDVKFVADAIYWNGPAGAERKKCMAHNSYKAKSFIRSIIKVVLPSAIASELLPVFSDATCVADAWALLRARFDKHSAQAHFANVKGLFTKPMLGSGATPVCKHNADLQRRFDVIWHHEPAKSSSHLCTDFADLFLVLALLSSLPPKYSPTVLSLGERYEEMVIVELQTILEGAANQLERSPGTETQALVVMKRKDTNACHNCGKIGHYVCFCPNWDHQRKNGTETVNWRKKKGANVVAKDGNEHAMSPKVDSAAGAHFCGDKSLFATLNDIRPGKGFLVSLGDHRVCRPIGKGTMRIRTPLGNIVHLDLVWYIPGFKTLVSVSELYDRTAVRVIFGDRDVQFVHCETGDLLAKGVRHGDTLIVPGVCEKGPTKDVRVLDIWGKRPVGAHFADAVKKVSLAELWHARLFHVGHDRVSAVCTLEHGVKGDVGVAKPLHECMTCLVANARSQPHPLRHLRANRLFGVLHADLASMKTVGMGGVNYFATVTDDGQERERIIREKADPAPASPNGMTVNAKLPSGQVNVVQTCESG</sequence>
<dbReference type="SUPFAM" id="SSF57756">
    <property type="entry name" value="Retrovirus zinc finger-like domains"/>
    <property type="match status" value="1"/>
</dbReference>
<dbReference type="Pfam" id="PF22936">
    <property type="entry name" value="Pol_BBD"/>
    <property type="match status" value="1"/>
</dbReference>
<keyword evidence="1" id="KW-0863">Zinc-finger</keyword>
<reference evidence="3 4" key="1">
    <citation type="submission" date="2009-11" db="EMBL/GenBank/DDBJ databases">
        <title>Annotation of Allomyces macrogynus ATCC 38327.</title>
        <authorList>
            <consortium name="The Broad Institute Genome Sequencing Platform"/>
            <person name="Russ C."/>
            <person name="Cuomo C."/>
            <person name="Burger G."/>
            <person name="Gray M.W."/>
            <person name="Holland P.W.H."/>
            <person name="King N."/>
            <person name="Lang F.B.F."/>
            <person name="Roger A.J."/>
            <person name="Ruiz-Trillo I."/>
            <person name="Young S.K."/>
            <person name="Zeng Q."/>
            <person name="Gargeya S."/>
            <person name="Fitzgerald M."/>
            <person name="Haas B."/>
            <person name="Abouelleil A."/>
            <person name="Alvarado L."/>
            <person name="Arachchi H.M."/>
            <person name="Berlin A."/>
            <person name="Chapman S.B."/>
            <person name="Gearin G."/>
            <person name="Goldberg J."/>
            <person name="Griggs A."/>
            <person name="Gujja S."/>
            <person name="Hansen M."/>
            <person name="Heiman D."/>
            <person name="Howarth C."/>
            <person name="Larimer J."/>
            <person name="Lui A."/>
            <person name="MacDonald P.J.P."/>
            <person name="McCowen C."/>
            <person name="Montmayeur A."/>
            <person name="Murphy C."/>
            <person name="Neiman D."/>
            <person name="Pearson M."/>
            <person name="Priest M."/>
            <person name="Roberts A."/>
            <person name="Saif S."/>
            <person name="Shea T."/>
            <person name="Sisk P."/>
            <person name="Stolte C."/>
            <person name="Sykes S."/>
            <person name="Wortman J."/>
            <person name="Nusbaum C."/>
            <person name="Birren B."/>
        </authorList>
    </citation>
    <scope>NUCLEOTIDE SEQUENCE [LARGE SCALE GENOMIC DNA]</scope>
    <source>
        <strain evidence="3 4">ATCC 38327</strain>
    </source>
</reference>
<reference evidence="4" key="2">
    <citation type="submission" date="2009-11" db="EMBL/GenBank/DDBJ databases">
        <title>The Genome Sequence of Allomyces macrogynus strain ATCC 38327.</title>
        <authorList>
            <consortium name="The Broad Institute Genome Sequencing Platform"/>
            <person name="Russ C."/>
            <person name="Cuomo C."/>
            <person name="Shea T."/>
            <person name="Young S.K."/>
            <person name="Zeng Q."/>
            <person name="Koehrsen M."/>
            <person name="Haas B."/>
            <person name="Borodovsky M."/>
            <person name="Guigo R."/>
            <person name="Alvarado L."/>
            <person name="Berlin A."/>
            <person name="Borenstein D."/>
            <person name="Chen Z."/>
            <person name="Engels R."/>
            <person name="Freedman E."/>
            <person name="Gellesch M."/>
            <person name="Goldberg J."/>
            <person name="Griggs A."/>
            <person name="Gujja S."/>
            <person name="Heiman D."/>
            <person name="Hepburn T."/>
            <person name="Howarth C."/>
            <person name="Jen D."/>
            <person name="Larson L."/>
            <person name="Lewis B."/>
            <person name="Mehta T."/>
            <person name="Park D."/>
            <person name="Pearson M."/>
            <person name="Roberts A."/>
            <person name="Saif S."/>
            <person name="Shenoy N."/>
            <person name="Sisk P."/>
            <person name="Stolte C."/>
            <person name="Sykes S."/>
            <person name="Walk T."/>
            <person name="White J."/>
            <person name="Yandava C."/>
            <person name="Burger G."/>
            <person name="Gray M.W."/>
            <person name="Holland P.W.H."/>
            <person name="King N."/>
            <person name="Lang F.B.F."/>
            <person name="Roger A.J."/>
            <person name="Ruiz-Trillo I."/>
            <person name="Lander E."/>
            <person name="Nusbaum C."/>
        </authorList>
    </citation>
    <scope>NUCLEOTIDE SEQUENCE [LARGE SCALE GENOMIC DNA]</scope>
    <source>
        <strain evidence="4">ATCC 38327</strain>
    </source>
</reference>
<keyword evidence="4" id="KW-1185">Reference proteome</keyword>
<evidence type="ECO:0000313" key="4">
    <source>
        <dbReference type="Proteomes" id="UP000054350"/>
    </source>
</evidence>
<dbReference type="InterPro" id="IPR036875">
    <property type="entry name" value="Znf_CCHC_sf"/>
</dbReference>
<evidence type="ECO:0000259" key="2">
    <source>
        <dbReference type="PROSITE" id="PS50158"/>
    </source>
</evidence>
<dbReference type="STRING" id="578462.A0A0L0TET9"/>
<dbReference type="GO" id="GO:0008270">
    <property type="term" value="F:zinc ion binding"/>
    <property type="evidence" value="ECO:0007669"/>
    <property type="project" value="UniProtKB-KW"/>
</dbReference>
<dbReference type="InterPro" id="IPR001878">
    <property type="entry name" value="Znf_CCHC"/>
</dbReference>
<dbReference type="PROSITE" id="PS50158">
    <property type="entry name" value="ZF_CCHC"/>
    <property type="match status" value="1"/>
</dbReference>
<keyword evidence="1" id="KW-0479">Metal-binding</keyword>
<evidence type="ECO:0000313" key="3">
    <source>
        <dbReference type="EMBL" id="KNE73368.1"/>
    </source>
</evidence>
<gene>
    <name evidence="3" type="ORF">AMAG_20753</name>
</gene>
<evidence type="ECO:0000256" key="1">
    <source>
        <dbReference type="PROSITE-ProRule" id="PRU00047"/>
    </source>
</evidence>
<keyword evidence="1" id="KW-0862">Zinc</keyword>
<dbReference type="Proteomes" id="UP000054350">
    <property type="component" value="Unassembled WGS sequence"/>
</dbReference>
<accession>A0A0L0TET9</accession>
<dbReference type="GO" id="GO:0003676">
    <property type="term" value="F:nucleic acid binding"/>
    <property type="evidence" value="ECO:0007669"/>
    <property type="project" value="InterPro"/>
</dbReference>
<dbReference type="EMBL" id="GG745397">
    <property type="protein sequence ID" value="KNE73368.1"/>
    <property type="molecule type" value="Genomic_DNA"/>
</dbReference>
<proteinExistence type="predicted"/>